<dbReference type="AlphaFoldDB" id="A0A6M2BR47"/>
<gene>
    <name evidence="1" type="ORF">G7Y85_09280</name>
</gene>
<comment type="caution">
    <text evidence="1">The sequence shown here is derived from an EMBL/GenBank/DDBJ whole genome shotgun (WGS) entry which is preliminary data.</text>
</comment>
<dbReference type="Pfam" id="PF07209">
    <property type="entry name" value="DUF1415"/>
    <property type="match status" value="1"/>
</dbReference>
<dbReference type="Proteomes" id="UP000472676">
    <property type="component" value="Unassembled WGS sequence"/>
</dbReference>
<protein>
    <submittedName>
        <fullName evidence="1">DUF1415 domain-containing protein</fullName>
    </submittedName>
</protein>
<evidence type="ECO:0000313" key="2">
    <source>
        <dbReference type="Proteomes" id="UP000472676"/>
    </source>
</evidence>
<sequence>MPNEPIHPIETEVRRWLDEVVIGLNLCPFAAHPARSGRVRVVVSEAQNEVALLAELQIELALLDDSTPAQIETTLIAVPRLFAEFADYNDFLDQVDGMLDQFEWSGIYQVASFHPDYQFADTEPDDPENLTNRAPYPLLHLLREDSVEAAVDSHPDVDAIPENNIRRMREMDAATRARLFAYLKREDNR</sequence>
<name>A0A6M2BR47_9GAMM</name>
<dbReference type="EMBL" id="JAAMOW010000004">
    <property type="protein sequence ID" value="NGY04958.1"/>
    <property type="molecule type" value="Genomic_DNA"/>
</dbReference>
<accession>A0A6M2BR47</accession>
<evidence type="ECO:0000313" key="1">
    <source>
        <dbReference type="EMBL" id="NGY04958.1"/>
    </source>
</evidence>
<reference evidence="1 2" key="1">
    <citation type="journal article" date="2014" name="Int. J. Syst. Evol. Microbiol.">
        <title>Solimonas terrae sp. nov., isolated from soil.</title>
        <authorList>
            <person name="Kim S.J."/>
            <person name="Moon J.Y."/>
            <person name="Weon H.Y."/>
            <person name="Ahn J.H."/>
            <person name="Chen W.M."/>
            <person name="Kwon S.W."/>
        </authorList>
    </citation>
    <scope>NUCLEOTIDE SEQUENCE [LARGE SCALE GENOMIC DNA]</scope>
    <source>
        <strain evidence="1 2">KIS83-12</strain>
    </source>
</reference>
<proteinExistence type="predicted"/>
<dbReference type="InterPro" id="IPR009858">
    <property type="entry name" value="DUF1415"/>
</dbReference>
<keyword evidence="2" id="KW-1185">Reference proteome</keyword>
<organism evidence="1 2">
    <name type="scientific">Solimonas terrae</name>
    <dbReference type="NCBI Taxonomy" id="1396819"/>
    <lineage>
        <taxon>Bacteria</taxon>
        <taxon>Pseudomonadati</taxon>
        <taxon>Pseudomonadota</taxon>
        <taxon>Gammaproteobacteria</taxon>
        <taxon>Nevskiales</taxon>
        <taxon>Nevskiaceae</taxon>
        <taxon>Solimonas</taxon>
    </lineage>
</organism>
<dbReference type="RefSeq" id="WP_166255350.1">
    <property type="nucleotide sequence ID" value="NZ_JAAMOW010000004.1"/>
</dbReference>